<proteinExistence type="predicted"/>
<feature type="domain" description="J" evidence="2">
    <location>
        <begin position="7"/>
        <end position="77"/>
    </location>
</feature>
<dbReference type="PROSITE" id="PS50076">
    <property type="entry name" value="DNAJ_2"/>
    <property type="match status" value="1"/>
</dbReference>
<evidence type="ECO:0000256" key="1">
    <source>
        <dbReference type="SAM" id="MobiDB-lite"/>
    </source>
</evidence>
<dbReference type="InterPro" id="IPR001623">
    <property type="entry name" value="DnaJ_domain"/>
</dbReference>
<dbReference type="PROSITE" id="PS00636">
    <property type="entry name" value="DNAJ_1"/>
    <property type="match status" value="1"/>
</dbReference>
<accession>A0AAF0QP48</accession>
<organism evidence="3 4">
    <name type="scientific">Solanum verrucosum</name>
    <dbReference type="NCBI Taxonomy" id="315347"/>
    <lineage>
        <taxon>Eukaryota</taxon>
        <taxon>Viridiplantae</taxon>
        <taxon>Streptophyta</taxon>
        <taxon>Embryophyta</taxon>
        <taxon>Tracheophyta</taxon>
        <taxon>Spermatophyta</taxon>
        <taxon>Magnoliopsida</taxon>
        <taxon>eudicotyledons</taxon>
        <taxon>Gunneridae</taxon>
        <taxon>Pentapetalae</taxon>
        <taxon>asterids</taxon>
        <taxon>lamiids</taxon>
        <taxon>Solanales</taxon>
        <taxon>Solanaceae</taxon>
        <taxon>Solanoideae</taxon>
        <taxon>Solaneae</taxon>
        <taxon>Solanum</taxon>
    </lineage>
</organism>
<name>A0AAF0QP48_SOLVR</name>
<reference evidence="3" key="1">
    <citation type="submission" date="2023-08" db="EMBL/GenBank/DDBJ databases">
        <title>A de novo genome assembly of Solanum verrucosum Schlechtendal, a Mexican diploid species geographically isolated from the other diploid A-genome species in potato relatives.</title>
        <authorList>
            <person name="Hosaka K."/>
        </authorList>
    </citation>
    <scope>NUCLEOTIDE SEQUENCE</scope>
    <source>
        <tissue evidence="3">Young leaves</tissue>
    </source>
</reference>
<evidence type="ECO:0000313" key="3">
    <source>
        <dbReference type="EMBL" id="WMV26866.1"/>
    </source>
</evidence>
<dbReference type="PRINTS" id="PR00625">
    <property type="entry name" value="JDOMAIN"/>
</dbReference>
<dbReference type="Proteomes" id="UP001234989">
    <property type="component" value="Chromosome 4"/>
</dbReference>
<keyword evidence="4" id="KW-1185">Reference proteome</keyword>
<dbReference type="InterPro" id="IPR036869">
    <property type="entry name" value="J_dom_sf"/>
</dbReference>
<dbReference type="PANTHER" id="PTHR45098">
    <property type="entry name" value="DNAJ DOMAIN CONTAINING PROTEIN, EXPRESSED"/>
    <property type="match status" value="1"/>
</dbReference>
<gene>
    <name evidence="3" type="ORF">MTR67_020251</name>
</gene>
<dbReference type="CDD" id="cd06257">
    <property type="entry name" value="DnaJ"/>
    <property type="match status" value="1"/>
</dbReference>
<dbReference type="PANTHER" id="PTHR45098:SF2">
    <property type="entry name" value="PRE-MRNA-SPLICING FACTOR CWC23"/>
    <property type="match status" value="1"/>
</dbReference>
<protein>
    <recommendedName>
        <fullName evidence="2">J domain-containing protein</fullName>
    </recommendedName>
</protein>
<dbReference type="Pfam" id="PF00226">
    <property type="entry name" value="DnaJ"/>
    <property type="match status" value="1"/>
</dbReference>
<sequence>MDITEVDHYVVLDLPSGEQGAKLSQKEISKAYRKKALELHPDKRPDDPNAHENFRKLKTSYDILKDEKNRKLFDSTRKITISDLDLKARAEAEARERAAAAAERYDFVEKEELRLARIAAHNAQRMAGRKHKEAGRKINHGRARIRAMRYVNKVSRSISSGKTKKEADRILASYSKKKL</sequence>
<dbReference type="Gene3D" id="1.10.287.110">
    <property type="entry name" value="DnaJ domain"/>
    <property type="match status" value="1"/>
</dbReference>
<feature type="region of interest" description="Disordered" evidence="1">
    <location>
        <begin position="156"/>
        <end position="179"/>
    </location>
</feature>
<evidence type="ECO:0000313" key="4">
    <source>
        <dbReference type="Proteomes" id="UP001234989"/>
    </source>
</evidence>
<dbReference type="EMBL" id="CP133615">
    <property type="protein sequence ID" value="WMV26866.1"/>
    <property type="molecule type" value="Genomic_DNA"/>
</dbReference>
<dbReference type="SUPFAM" id="SSF46565">
    <property type="entry name" value="Chaperone J-domain"/>
    <property type="match status" value="1"/>
</dbReference>
<evidence type="ECO:0000259" key="2">
    <source>
        <dbReference type="PROSITE" id="PS50076"/>
    </source>
</evidence>
<dbReference type="SMART" id="SM00271">
    <property type="entry name" value="DnaJ"/>
    <property type="match status" value="1"/>
</dbReference>
<dbReference type="InterPro" id="IPR018253">
    <property type="entry name" value="DnaJ_domain_CS"/>
</dbReference>
<dbReference type="AlphaFoldDB" id="A0AAF0QP48"/>